<organism evidence="1 2">
    <name type="scientific">Rhodococcus sacchari</name>
    <dbReference type="NCBI Taxonomy" id="2962047"/>
    <lineage>
        <taxon>Bacteria</taxon>
        <taxon>Bacillati</taxon>
        <taxon>Actinomycetota</taxon>
        <taxon>Actinomycetes</taxon>
        <taxon>Mycobacteriales</taxon>
        <taxon>Nocardiaceae</taxon>
        <taxon>Rhodococcus</taxon>
    </lineage>
</organism>
<accession>A0ACD4DK42</accession>
<gene>
    <name evidence="1" type="ORF">OED52_07700</name>
</gene>
<name>A0ACD4DK42_9NOCA</name>
<evidence type="ECO:0000313" key="2">
    <source>
        <dbReference type="Proteomes" id="UP001156484"/>
    </source>
</evidence>
<evidence type="ECO:0000313" key="1">
    <source>
        <dbReference type="EMBL" id="UYP20396.1"/>
    </source>
</evidence>
<proteinExistence type="predicted"/>
<dbReference type="Proteomes" id="UP001156484">
    <property type="component" value="Chromosome"/>
</dbReference>
<reference evidence="1" key="1">
    <citation type="submission" date="2022-10" db="EMBL/GenBank/DDBJ databases">
        <title>Rhodococcus ferula Z13 complete genome.</title>
        <authorList>
            <person name="Long X."/>
            <person name="Zang M."/>
        </authorList>
    </citation>
    <scope>NUCLEOTIDE SEQUENCE</scope>
    <source>
        <strain evidence="1">Z13</strain>
    </source>
</reference>
<protein>
    <submittedName>
        <fullName evidence="1">DUF853 domain-containing protein</fullName>
    </submittedName>
</protein>
<sequence>MIEDPEIATAAIASGYEVIGGALEPGTVVVDGIADPDAQVRIPLAGLTRHVLVAGADRTATLQVLAEQLSAAGIPVVVAGAATDLSGLSASGDPTDDVLTRAGDTGDESWTPTGYPVACYSLGAEGTGIPVRVTVTSFGPVLLAKALGLDTDAEAALTQVFRGADRHGHPLLDLADLRRAVIYAEEDGADLTPETADALLDAIDDLENAGGGGCFGEPEIEVEDLLRVADGHGTIDLIEVGGSIRPALSSVFPLWLLADLIHTLPEVGEVDEPRLVFVFDEAHLLFADASETFLHEIEETLDLLSSRGVGVVFATGAPTEVPDPVLDRLGTRLLHALPDPADEAVFAKAVGLYPESDVYEIAETIRSLGPGEALVTAMSEIGTPTPVAWTRIRAPRSRRGTVGESAMRASAQANPLYGKYGRPIDRESAYAKLTASVVGPTDEEPTETPSEAGQEIERNLFGIGRRRRR</sequence>
<keyword evidence="2" id="KW-1185">Reference proteome</keyword>
<dbReference type="EMBL" id="CP107551">
    <property type="protein sequence ID" value="UYP20396.1"/>
    <property type="molecule type" value="Genomic_DNA"/>
</dbReference>